<reference evidence="2 3" key="1">
    <citation type="submission" date="2023-09" db="EMBL/GenBank/DDBJ databases">
        <authorList>
            <person name="Rey-Velasco X."/>
        </authorList>
    </citation>
    <scope>NUCLEOTIDE SEQUENCE [LARGE SCALE GENOMIC DNA]</scope>
    <source>
        <strain evidence="2 3">F158</strain>
    </source>
</reference>
<feature type="transmembrane region" description="Helical" evidence="1">
    <location>
        <begin position="78"/>
        <end position="104"/>
    </location>
</feature>
<dbReference type="RefSeq" id="WP_311689056.1">
    <property type="nucleotide sequence ID" value="NZ_JAVRHL010000001.1"/>
</dbReference>
<evidence type="ECO:0000256" key="1">
    <source>
        <dbReference type="SAM" id="Phobius"/>
    </source>
</evidence>
<name>A0ABU3DCW2_9RHOB</name>
<feature type="transmembrane region" description="Helical" evidence="1">
    <location>
        <begin position="27"/>
        <end position="48"/>
    </location>
</feature>
<keyword evidence="1" id="KW-1133">Transmembrane helix</keyword>
<organism evidence="2 3">
    <name type="scientific">Tropicimonas omnivorans</name>
    <dbReference type="NCBI Taxonomy" id="3075590"/>
    <lineage>
        <taxon>Bacteria</taxon>
        <taxon>Pseudomonadati</taxon>
        <taxon>Pseudomonadota</taxon>
        <taxon>Alphaproteobacteria</taxon>
        <taxon>Rhodobacterales</taxon>
        <taxon>Roseobacteraceae</taxon>
        <taxon>Tropicimonas</taxon>
    </lineage>
</organism>
<feature type="transmembrane region" description="Helical" evidence="1">
    <location>
        <begin position="304"/>
        <end position="337"/>
    </location>
</feature>
<evidence type="ECO:0000313" key="3">
    <source>
        <dbReference type="Proteomes" id="UP001265259"/>
    </source>
</evidence>
<accession>A0ABU3DCW2</accession>
<keyword evidence="3" id="KW-1185">Reference proteome</keyword>
<feature type="transmembrane region" description="Helical" evidence="1">
    <location>
        <begin position="116"/>
        <end position="141"/>
    </location>
</feature>
<dbReference type="Pfam" id="PF05987">
    <property type="entry name" value="DUF898"/>
    <property type="match status" value="1"/>
</dbReference>
<dbReference type="Proteomes" id="UP001265259">
    <property type="component" value="Unassembled WGS sequence"/>
</dbReference>
<gene>
    <name evidence="2" type="ORF">RM543_01805</name>
</gene>
<keyword evidence="1" id="KW-0812">Transmembrane</keyword>
<comment type="caution">
    <text evidence="2">The sequence shown here is derived from an EMBL/GenBank/DDBJ whole genome shotgun (WGS) entry which is preliminary data.</text>
</comment>
<protein>
    <submittedName>
        <fullName evidence="2">DUF898 family protein</fullName>
    </submittedName>
</protein>
<dbReference type="EMBL" id="JAVRHL010000001">
    <property type="protein sequence ID" value="MDT0681403.1"/>
    <property type="molecule type" value="Genomic_DNA"/>
</dbReference>
<keyword evidence="1" id="KW-0472">Membrane</keyword>
<feature type="transmembrane region" description="Helical" evidence="1">
    <location>
        <begin position="349"/>
        <end position="374"/>
    </location>
</feature>
<proteinExistence type="predicted"/>
<evidence type="ECO:0000313" key="2">
    <source>
        <dbReference type="EMBL" id="MDT0681403.1"/>
    </source>
</evidence>
<dbReference type="InterPro" id="IPR010295">
    <property type="entry name" value="DUF898"/>
</dbReference>
<feature type="transmembrane region" description="Helical" evidence="1">
    <location>
        <begin position="249"/>
        <end position="272"/>
    </location>
</feature>
<sequence>MSDTDTGPSSAFGDALEAQYDGEGGPLFWLALKTGFLTLITLGIYRFWAKTRIRRYLWSSIRPGGSPFEYTGTGLEMLLGFLLAVVVLAVYLGVFQLILFAVGLSMFSGGTTDAAIMAQMATSLLSFAAVAPLLFFARYRARRYQLARTRWRGIRFGIEKGALGYTWRAVFYAIATLLSFGLLLPLMTFRLEKYMIDRTYYGTARFQQHGRWTMLYRAMRQVFIALAILIAGAACSGFGTMLPPGPLGYSFLSGLGMVLLAVGYVWIFIGAVSYSVQSFRLMAAEKELGNGIRFDAQPRTGSVIGIYIGGTMLLGLCVMALVIPLIIVAFVLVLASGGFEQLAFMNQEVVGLGVVILTSIAYVGSILMAGALAACFITQPILRHYIETLTILNAGRLDLITQRERDEVVDAEGFADALDIGAGF</sequence>
<feature type="transmembrane region" description="Helical" evidence="1">
    <location>
        <begin position="222"/>
        <end position="242"/>
    </location>
</feature>